<dbReference type="InterPro" id="IPR005532">
    <property type="entry name" value="SUMF_dom"/>
</dbReference>
<dbReference type="InterPro" id="IPR016187">
    <property type="entry name" value="CTDL_fold"/>
</dbReference>
<evidence type="ECO:0000259" key="2">
    <source>
        <dbReference type="Pfam" id="PF03781"/>
    </source>
</evidence>
<dbReference type="SUPFAM" id="SSF56436">
    <property type="entry name" value="C-type lectin-like"/>
    <property type="match status" value="1"/>
</dbReference>
<dbReference type="GO" id="GO:0120147">
    <property type="term" value="F:formylglycine-generating oxidase activity"/>
    <property type="evidence" value="ECO:0007669"/>
    <property type="project" value="TreeGrafter"/>
</dbReference>
<gene>
    <name evidence="3" type="ORF">CWC19_01075</name>
</gene>
<dbReference type="Gene3D" id="3.90.1580.10">
    <property type="entry name" value="paralog of FGE (formylglycine-generating enzyme)"/>
    <property type="match status" value="1"/>
</dbReference>
<evidence type="ECO:0000313" key="3">
    <source>
        <dbReference type="EMBL" id="TMO70439.1"/>
    </source>
</evidence>
<dbReference type="InterPro" id="IPR042095">
    <property type="entry name" value="SUMF_sf"/>
</dbReference>
<proteinExistence type="predicted"/>
<feature type="domain" description="Sulfatase-modifying factor enzyme-like" evidence="2">
    <location>
        <begin position="37"/>
        <end position="240"/>
    </location>
</feature>
<keyword evidence="1" id="KW-0732">Signal</keyword>
<dbReference type="OrthoDB" id="9768004at2"/>
<feature type="signal peptide" evidence="1">
    <location>
        <begin position="1"/>
        <end position="18"/>
    </location>
</feature>
<dbReference type="Gene3D" id="2.60.40.10">
    <property type="entry name" value="Immunoglobulins"/>
    <property type="match status" value="1"/>
</dbReference>
<accession>A0A5S3VDY5</accession>
<dbReference type="Proteomes" id="UP000307217">
    <property type="component" value="Unassembled WGS sequence"/>
</dbReference>
<evidence type="ECO:0000256" key="1">
    <source>
        <dbReference type="SAM" id="SignalP"/>
    </source>
</evidence>
<dbReference type="InterPro" id="IPR051043">
    <property type="entry name" value="Sulfatase_Mod_Factor_Kinase"/>
</dbReference>
<sequence>MKLYTSALLLVSSYSVVASVQGTVTPIEPVLVAMYNQDIDQQFYMGKYEVTLAEFQRFVQATGYTIPNKCMVFTKSQWPSPDKPGSWDSPELVNEPFRPVVCIGVQGAMDYAQWLTKETGKSYRLPTIEEYEFAALAGQKSRFAFGEDYEHSDVCEYENVEDSANIATLKLHHGVEYTRSVDCNDGAIYHTVVGMYRPNRFGLHDMLGNVRELTQTCIEYKNGDNKHCSRYAIGGSAWHWQPRDIVKERWTAADFIGSIEGFCLVLDAKELAIDHSEQFKAALLVAQKRERVEHNKLKSLPTAPKGLVTKELVEHQVQLGWDAAHGEGVTYALYRSVLDSKGKGTRQWQLVKDGLSAPNYRDSNPSSNFISYKVHAVKDGMQSKASNIAYTGQYPKLAIGQKVEAEHYFSQRHSMLSKKDELQVVGLSTNADHYTPDGYIPFKPAWLKFDLSSEVSSVVTVNVRMRGAKDTLLEFWQGHHLVARFNGHGGKEFQEVSVPGSVITGADQLEIRSVGNNGALIDWFELIPNHIDD</sequence>
<feature type="chain" id="PRO_5024283136" description="Sulfatase-modifying factor enzyme-like domain-containing protein" evidence="1">
    <location>
        <begin position="19"/>
        <end position="533"/>
    </location>
</feature>
<organism evidence="3 4">
    <name type="scientific">Pseudoalteromonas aurantia</name>
    <dbReference type="NCBI Taxonomy" id="43654"/>
    <lineage>
        <taxon>Bacteria</taxon>
        <taxon>Pseudomonadati</taxon>
        <taxon>Pseudomonadota</taxon>
        <taxon>Gammaproteobacteria</taxon>
        <taxon>Alteromonadales</taxon>
        <taxon>Pseudoalteromonadaceae</taxon>
        <taxon>Pseudoalteromonas</taxon>
    </lineage>
</organism>
<dbReference type="Pfam" id="PF03781">
    <property type="entry name" value="FGE-sulfatase"/>
    <property type="match status" value="1"/>
</dbReference>
<dbReference type="PANTHER" id="PTHR23150:SF19">
    <property type="entry name" value="FORMYLGLYCINE-GENERATING ENZYME"/>
    <property type="match status" value="1"/>
</dbReference>
<reference evidence="4" key="2">
    <citation type="submission" date="2019-06" db="EMBL/GenBank/DDBJ databases">
        <title>Co-occurence of chitin degradation, pigmentation and bioactivity in marine Pseudoalteromonas.</title>
        <authorList>
            <person name="Sonnenschein E.C."/>
            <person name="Bech P.K."/>
        </authorList>
    </citation>
    <scope>NUCLEOTIDE SEQUENCE [LARGE SCALE GENOMIC DNA]</scope>
    <source>
        <strain evidence="4">S3790</strain>
    </source>
</reference>
<protein>
    <recommendedName>
        <fullName evidence="2">Sulfatase-modifying factor enzyme-like domain-containing protein</fullName>
    </recommendedName>
</protein>
<evidence type="ECO:0000313" key="4">
    <source>
        <dbReference type="Proteomes" id="UP000307217"/>
    </source>
</evidence>
<dbReference type="InterPro" id="IPR013783">
    <property type="entry name" value="Ig-like_fold"/>
</dbReference>
<reference evidence="3 4" key="1">
    <citation type="submission" date="2018-01" db="EMBL/GenBank/DDBJ databases">
        <authorList>
            <person name="Paulsen S."/>
            <person name="Gram L.K."/>
        </authorList>
    </citation>
    <scope>NUCLEOTIDE SEQUENCE [LARGE SCALE GENOMIC DNA]</scope>
    <source>
        <strain evidence="3 4">S3790</strain>
    </source>
</reference>
<dbReference type="EMBL" id="PNBX01000003">
    <property type="protein sequence ID" value="TMO70439.1"/>
    <property type="molecule type" value="Genomic_DNA"/>
</dbReference>
<name>A0A5S3VDY5_9GAMM</name>
<dbReference type="AlphaFoldDB" id="A0A5S3VDY5"/>
<dbReference type="PANTHER" id="PTHR23150">
    <property type="entry name" value="SULFATASE MODIFYING FACTOR 1, 2"/>
    <property type="match status" value="1"/>
</dbReference>
<comment type="caution">
    <text evidence="3">The sequence shown here is derived from an EMBL/GenBank/DDBJ whole genome shotgun (WGS) entry which is preliminary data.</text>
</comment>
<dbReference type="RefSeq" id="WP_138589590.1">
    <property type="nucleotide sequence ID" value="NZ_PNBX01000003.1"/>
</dbReference>